<feature type="non-terminal residue" evidence="1">
    <location>
        <position position="78"/>
    </location>
</feature>
<accession>A0A6H5FZ57</accession>
<protein>
    <submittedName>
        <fullName evidence="1">Uncharacterized protein</fullName>
    </submittedName>
</protein>
<keyword evidence="2" id="KW-1185">Reference proteome</keyword>
<sequence length="78" mass="9159">MSRSIKKKLNRLSQSVHEKIRRNFRQFFFPLPQVSLNFLRLKKQCFLCCDFCAEKCASPWRTCKQPEDIGPPGASRPN</sequence>
<dbReference type="AlphaFoldDB" id="A0A6H5FZ57"/>
<evidence type="ECO:0000313" key="2">
    <source>
        <dbReference type="Proteomes" id="UP000479000"/>
    </source>
</evidence>
<dbReference type="EMBL" id="CADCXU010003087">
    <property type="protein sequence ID" value="CAA9995122.1"/>
    <property type="molecule type" value="Genomic_DNA"/>
</dbReference>
<proteinExistence type="predicted"/>
<name>A0A6H5FZ57_9HEMI</name>
<evidence type="ECO:0000313" key="1">
    <source>
        <dbReference type="EMBL" id="CAA9995122.1"/>
    </source>
</evidence>
<reference evidence="1 2" key="1">
    <citation type="submission" date="2020-02" db="EMBL/GenBank/DDBJ databases">
        <authorList>
            <person name="Ferguson B K."/>
        </authorList>
    </citation>
    <scope>NUCLEOTIDE SEQUENCE [LARGE SCALE GENOMIC DNA]</scope>
</reference>
<gene>
    <name evidence="1" type="ORF">NTEN_LOCUS1913</name>
</gene>
<organism evidence="1 2">
    <name type="scientific">Nesidiocoris tenuis</name>
    <dbReference type="NCBI Taxonomy" id="355587"/>
    <lineage>
        <taxon>Eukaryota</taxon>
        <taxon>Metazoa</taxon>
        <taxon>Ecdysozoa</taxon>
        <taxon>Arthropoda</taxon>
        <taxon>Hexapoda</taxon>
        <taxon>Insecta</taxon>
        <taxon>Pterygota</taxon>
        <taxon>Neoptera</taxon>
        <taxon>Paraneoptera</taxon>
        <taxon>Hemiptera</taxon>
        <taxon>Heteroptera</taxon>
        <taxon>Panheteroptera</taxon>
        <taxon>Cimicomorpha</taxon>
        <taxon>Miridae</taxon>
        <taxon>Dicyphina</taxon>
        <taxon>Nesidiocoris</taxon>
    </lineage>
</organism>
<dbReference type="Proteomes" id="UP000479000">
    <property type="component" value="Unassembled WGS sequence"/>
</dbReference>